<evidence type="ECO:0000259" key="18">
    <source>
        <dbReference type="PROSITE" id="PS50011"/>
    </source>
</evidence>
<dbReference type="GO" id="GO:0005789">
    <property type="term" value="C:endoplasmic reticulum membrane"/>
    <property type="evidence" value="ECO:0007669"/>
    <property type="project" value="UniProtKB-SubCell"/>
</dbReference>
<comment type="caution">
    <text evidence="19">The sequence shown here is derived from an EMBL/GenBank/DDBJ whole genome shotgun (WGS) entry which is preliminary data.</text>
</comment>
<keyword evidence="3" id="KW-0723">Serine/threonine-protein kinase</keyword>
<evidence type="ECO:0000256" key="2">
    <source>
        <dbReference type="ARBA" id="ARBA00012513"/>
    </source>
</evidence>
<dbReference type="InterPro" id="IPR011009">
    <property type="entry name" value="Kinase-like_dom_sf"/>
</dbReference>
<dbReference type="EC" id="2.7.11.1" evidence="2"/>
<keyword evidence="4" id="KW-0597">Phosphoprotein</keyword>
<dbReference type="GO" id="GO:0005634">
    <property type="term" value="C:nucleus"/>
    <property type="evidence" value="ECO:0007669"/>
    <property type="project" value="TreeGrafter"/>
</dbReference>
<evidence type="ECO:0000256" key="8">
    <source>
        <dbReference type="ARBA" id="ARBA00022824"/>
    </source>
</evidence>
<proteinExistence type="inferred from homology"/>
<sequence length="1130" mass="125659">MIDSESESSCKNRQHVDRHRRLNHSQKMKDILFASILYCSICCVSGVHAQIPEKPKWNSIPPGKGAVNTIAAGTTSDSSCGLFYIIVSTIDGKVSALDLHKKGKVAWSLPADSKPLFSSSLSSMEMVRNGKKMRLIPSLDGALYQYDGEKVEAIPMSAETLLSSTYRLSDDSMVVGSKEIKNFGLDVKTGQLIFHCGSDGCHRTKGKAEDGTVDGNSVLVITRNTQVVRSVDVLNGHEKWNFSVGQHEIRQPPSSRTSQIDDDGDEYDGDETSDDEDMPSFTAFKQCAYEERYAADADYENFLRLIVPEGRVVALNKEDTSSVNWDHKFDSPIAKAWLYRNGQLEKLSLFDGRHVPTVNTFSSSEDQENESMPQPLLYIGSHQKLLYIQPSPQMETILRSFPSSRIGHVLDSKIQVAWRPYLNTASARTPIFNGNRPGSRSQERDDGDNENSKSTSLSVWHEDYPFDTGYFLYPEFKDNRSRKKGLVMLLEDLRHNAKPGASEPVIGSLHSTLWKYWKEVIAFSLVISVAIHFAFSRLVNTRFQSNTVTCITEQSTERSEQKHDSQGSLSSNDSTPDGMDYTSRFAADFDSLRCLGAGGFGVVFEAVNKMDCQHYAVKRIMLPKSDGAKEKVLREVRALAQLDHVGIVRFFNAWVESPPPGWQEERDKNLLPSDLSCANFSPSPSVSAVPKSQFTDRLAMKRKKCQEARARKDQAANLIELNGFKPGAREEANLDAESTSDSIVFTSRTSDFFNKRPAGSSGEFSVHSNLTTSTSGSHSNNLLGPKYDLVSFGYDAVSSSAESSINSSRSSVPFSNYSSTSSMAFSSKSRPTVTDNDMTGDSVVFESSSHTHSTGTESVIFAETTGSKCLPHVSSQIVSETGNHAIDITLSSHKGEEKGDDCNQSSQTSNTGTAKLYLYIQMQLYQEETLKDWLSKNTLSRDRQMVLTIFDEIVCAVDYVHKRGLMHRDLKPSNIFFSADGRVKVGDFGLATAITVQQDQEVGSWTSPSEKHTAEVGTTLYMSPEQIENKPYDLKVDIFSLGLIFLELWVPFATQMERINTLHAAKKQSLPERFLKELPTESSLVNKMISKDPGERPITDDILDHVLFEDVASLRTDHRSRMRTVSEKSS</sequence>
<dbReference type="PANTHER" id="PTHR11042">
    <property type="entry name" value="EUKARYOTIC TRANSLATION INITIATION FACTOR 2-ALPHA KINASE EIF2-ALPHA KINASE -RELATED"/>
    <property type="match status" value="1"/>
</dbReference>
<evidence type="ECO:0000313" key="20">
    <source>
        <dbReference type="Proteomes" id="UP000271974"/>
    </source>
</evidence>
<evidence type="ECO:0000256" key="5">
    <source>
        <dbReference type="ARBA" id="ARBA00022679"/>
    </source>
</evidence>
<keyword evidence="13" id="KW-0834">Unfolded protein response</keyword>
<feature type="region of interest" description="Disordered" evidence="17">
    <location>
        <begin position="553"/>
        <end position="576"/>
    </location>
</feature>
<evidence type="ECO:0000256" key="4">
    <source>
        <dbReference type="ARBA" id="ARBA00022553"/>
    </source>
</evidence>
<name>A0A3S0ZQ28_ELYCH</name>
<dbReference type="FunFam" id="1.10.510.10:FF:000251">
    <property type="entry name" value="eukaryotic translation initiation factor 2-alpha kinase 3"/>
    <property type="match status" value="1"/>
</dbReference>
<gene>
    <name evidence="19" type="ORF">EGW08_012061</name>
</gene>
<evidence type="ECO:0000256" key="13">
    <source>
        <dbReference type="ARBA" id="ARBA00023230"/>
    </source>
</evidence>
<keyword evidence="5" id="KW-0808">Transferase</keyword>
<dbReference type="InterPro" id="IPR008271">
    <property type="entry name" value="Ser/Thr_kinase_AS"/>
</dbReference>
<dbReference type="InterPro" id="IPR000719">
    <property type="entry name" value="Prot_kinase_dom"/>
</dbReference>
<evidence type="ECO:0000256" key="7">
    <source>
        <dbReference type="ARBA" id="ARBA00022777"/>
    </source>
</evidence>
<keyword evidence="10" id="KW-0810">Translation regulation</keyword>
<feature type="region of interest" description="Disordered" evidence="17">
    <location>
        <begin position="244"/>
        <end position="278"/>
    </location>
</feature>
<feature type="region of interest" description="Disordered" evidence="17">
    <location>
        <begin position="756"/>
        <end position="778"/>
    </location>
</feature>
<protein>
    <recommendedName>
        <fullName evidence="2">non-specific serine/threonine protein kinase</fullName>
        <ecNumber evidence="2">2.7.11.1</ecNumber>
    </recommendedName>
    <alternativeName>
        <fullName evidence="15">PRKR-like endoplasmic reticulum kinase</fullName>
    </alternativeName>
</protein>
<evidence type="ECO:0000256" key="10">
    <source>
        <dbReference type="ARBA" id="ARBA00022845"/>
    </source>
</evidence>
<dbReference type="OrthoDB" id="341578at2759"/>
<evidence type="ECO:0000256" key="9">
    <source>
        <dbReference type="ARBA" id="ARBA00022840"/>
    </source>
</evidence>
<dbReference type="GO" id="GO:0034976">
    <property type="term" value="P:response to endoplasmic reticulum stress"/>
    <property type="evidence" value="ECO:0007669"/>
    <property type="project" value="UniProtKB-ARBA"/>
</dbReference>
<dbReference type="PROSITE" id="PS50011">
    <property type="entry name" value="PROTEIN_KINASE_DOM"/>
    <property type="match status" value="1"/>
</dbReference>
<dbReference type="PROSITE" id="PS00107">
    <property type="entry name" value="PROTEIN_KINASE_ATP"/>
    <property type="match status" value="1"/>
</dbReference>
<feature type="binding site" evidence="16">
    <location>
        <position position="618"/>
    </location>
    <ligand>
        <name>ATP</name>
        <dbReference type="ChEBI" id="CHEBI:30616"/>
    </ligand>
</feature>
<keyword evidence="7" id="KW-0418">Kinase</keyword>
<dbReference type="Gene3D" id="1.10.510.10">
    <property type="entry name" value="Transferase(Phosphotransferase) domain 1"/>
    <property type="match status" value="1"/>
</dbReference>
<evidence type="ECO:0000256" key="16">
    <source>
        <dbReference type="PROSITE-ProRule" id="PRU10141"/>
    </source>
</evidence>
<feature type="compositionally biased region" description="Acidic residues" evidence="17">
    <location>
        <begin position="260"/>
        <end position="278"/>
    </location>
</feature>
<dbReference type="GO" id="GO:0004694">
    <property type="term" value="F:eukaryotic translation initiation factor 2alpha kinase activity"/>
    <property type="evidence" value="ECO:0007669"/>
    <property type="project" value="TreeGrafter"/>
</dbReference>
<feature type="compositionally biased region" description="Polar residues" evidence="17">
    <location>
        <begin position="566"/>
        <end position="575"/>
    </location>
</feature>
<feature type="region of interest" description="Disordered" evidence="17">
    <location>
        <begin position="1"/>
        <end position="21"/>
    </location>
</feature>
<feature type="region of interest" description="Disordered" evidence="17">
    <location>
        <begin position="429"/>
        <end position="456"/>
    </location>
</feature>
<feature type="compositionally biased region" description="Basic and acidic residues" evidence="17">
    <location>
        <begin position="555"/>
        <end position="565"/>
    </location>
</feature>
<comment type="similarity">
    <text evidence="14">Belongs to the protein kinase superfamily. Ser/Thr protein kinase family. GCN2 subfamily.</text>
</comment>
<dbReference type="Pfam" id="PF00069">
    <property type="entry name" value="Pkinase"/>
    <property type="match status" value="2"/>
</dbReference>
<keyword evidence="11" id="KW-0346">Stress response</keyword>
<dbReference type="InterPro" id="IPR011047">
    <property type="entry name" value="Quinoprotein_ADH-like_sf"/>
</dbReference>
<dbReference type="InterPro" id="IPR015943">
    <property type="entry name" value="WD40/YVTN_repeat-like_dom_sf"/>
</dbReference>
<evidence type="ECO:0000313" key="19">
    <source>
        <dbReference type="EMBL" id="RUS80172.1"/>
    </source>
</evidence>
<dbReference type="Gene3D" id="3.30.200.20">
    <property type="entry name" value="Phosphorylase Kinase, domain 1"/>
    <property type="match status" value="1"/>
</dbReference>
<dbReference type="SMART" id="SM00220">
    <property type="entry name" value="S_TKc"/>
    <property type="match status" value="1"/>
</dbReference>
<dbReference type="Proteomes" id="UP000271974">
    <property type="component" value="Unassembled WGS sequence"/>
</dbReference>
<dbReference type="PROSITE" id="PS00108">
    <property type="entry name" value="PROTEIN_KINASE_ST"/>
    <property type="match status" value="1"/>
</dbReference>
<evidence type="ECO:0000256" key="12">
    <source>
        <dbReference type="ARBA" id="ARBA00023180"/>
    </source>
</evidence>
<dbReference type="GO" id="GO:0006986">
    <property type="term" value="P:response to unfolded protein"/>
    <property type="evidence" value="ECO:0007669"/>
    <property type="project" value="UniProtKB-KW"/>
</dbReference>
<feature type="compositionally biased region" description="Polar residues" evidence="17">
    <location>
        <begin position="762"/>
        <end position="778"/>
    </location>
</feature>
<evidence type="ECO:0000256" key="6">
    <source>
        <dbReference type="ARBA" id="ARBA00022741"/>
    </source>
</evidence>
<feature type="domain" description="Protein kinase" evidence="18">
    <location>
        <begin position="589"/>
        <end position="1108"/>
    </location>
</feature>
<keyword evidence="6 16" id="KW-0547">Nucleotide-binding</keyword>
<keyword evidence="20" id="KW-1185">Reference proteome</keyword>
<evidence type="ECO:0000256" key="15">
    <source>
        <dbReference type="ARBA" id="ARBA00041500"/>
    </source>
</evidence>
<dbReference type="EMBL" id="RQTK01000407">
    <property type="protein sequence ID" value="RUS80172.1"/>
    <property type="molecule type" value="Genomic_DNA"/>
</dbReference>
<dbReference type="InterPro" id="IPR018391">
    <property type="entry name" value="PQQ_b-propeller_rpt"/>
</dbReference>
<reference evidence="19 20" key="1">
    <citation type="submission" date="2019-01" db="EMBL/GenBank/DDBJ databases">
        <title>A draft genome assembly of the solar-powered sea slug Elysia chlorotica.</title>
        <authorList>
            <person name="Cai H."/>
            <person name="Li Q."/>
            <person name="Fang X."/>
            <person name="Li J."/>
            <person name="Curtis N.E."/>
            <person name="Altenburger A."/>
            <person name="Shibata T."/>
            <person name="Feng M."/>
            <person name="Maeda T."/>
            <person name="Schwartz J.A."/>
            <person name="Shigenobu S."/>
            <person name="Lundholm N."/>
            <person name="Nishiyama T."/>
            <person name="Yang H."/>
            <person name="Hasebe M."/>
            <person name="Li S."/>
            <person name="Pierce S.K."/>
            <person name="Wang J."/>
        </authorList>
    </citation>
    <scope>NUCLEOTIDE SEQUENCE [LARGE SCALE GENOMIC DNA]</scope>
    <source>
        <strain evidence="19">EC2010</strain>
        <tissue evidence="19">Whole organism of an adult</tissue>
    </source>
</reference>
<keyword evidence="12" id="KW-0325">Glycoprotein</keyword>
<dbReference type="GO" id="GO:0005524">
    <property type="term" value="F:ATP binding"/>
    <property type="evidence" value="ECO:0007669"/>
    <property type="project" value="UniProtKB-UniRule"/>
</dbReference>
<evidence type="ECO:0000256" key="17">
    <source>
        <dbReference type="SAM" id="MobiDB-lite"/>
    </source>
</evidence>
<dbReference type="SMART" id="SM00564">
    <property type="entry name" value="PQQ"/>
    <property type="match status" value="2"/>
</dbReference>
<dbReference type="SUPFAM" id="SSF50998">
    <property type="entry name" value="Quinoprotein alcohol dehydrogenase-like"/>
    <property type="match status" value="1"/>
</dbReference>
<evidence type="ECO:0000256" key="14">
    <source>
        <dbReference type="ARBA" id="ARBA00037982"/>
    </source>
</evidence>
<keyword evidence="8" id="KW-0256">Endoplasmic reticulum</keyword>
<evidence type="ECO:0000256" key="3">
    <source>
        <dbReference type="ARBA" id="ARBA00022527"/>
    </source>
</evidence>
<evidence type="ECO:0000256" key="1">
    <source>
        <dbReference type="ARBA" id="ARBA00004115"/>
    </source>
</evidence>
<dbReference type="PANTHER" id="PTHR11042:SF91">
    <property type="entry name" value="EUKARYOTIC TRANSLATION INITIATION FACTOR 2-ALPHA KINASE"/>
    <property type="match status" value="1"/>
</dbReference>
<dbReference type="InterPro" id="IPR017441">
    <property type="entry name" value="Protein_kinase_ATP_BS"/>
</dbReference>
<dbReference type="InterPro" id="IPR050339">
    <property type="entry name" value="CC_SR_Kinase"/>
</dbReference>
<dbReference type="Gene3D" id="2.130.10.10">
    <property type="entry name" value="YVTN repeat-like/Quinoprotein amine dehydrogenase"/>
    <property type="match status" value="1"/>
</dbReference>
<organism evidence="19 20">
    <name type="scientific">Elysia chlorotica</name>
    <name type="common">Eastern emerald elysia</name>
    <name type="synonym">Sea slug</name>
    <dbReference type="NCBI Taxonomy" id="188477"/>
    <lineage>
        <taxon>Eukaryota</taxon>
        <taxon>Metazoa</taxon>
        <taxon>Spiralia</taxon>
        <taxon>Lophotrochozoa</taxon>
        <taxon>Mollusca</taxon>
        <taxon>Gastropoda</taxon>
        <taxon>Heterobranchia</taxon>
        <taxon>Euthyneura</taxon>
        <taxon>Panpulmonata</taxon>
        <taxon>Sacoglossa</taxon>
        <taxon>Placobranchoidea</taxon>
        <taxon>Plakobranchidae</taxon>
        <taxon>Elysia</taxon>
    </lineage>
</organism>
<dbReference type="AlphaFoldDB" id="A0A3S0ZQ28"/>
<keyword evidence="9 16" id="KW-0067">ATP-binding</keyword>
<comment type="subcellular location">
    <subcellularLocation>
        <location evidence="1">Endoplasmic reticulum membrane</location>
        <topology evidence="1">Single-pass type I membrane protein</topology>
    </subcellularLocation>
</comment>
<evidence type="ECO:0000256" key="11">
    <source>
        <dbReference type="ARBA" id="ARBA00023016"/>
    </source>
</evidence>
<dbReference type="SUPFAM" id="SSF56112">
    <property type="entry name" value="Protein kinase-like (PK-like)"/>
    <property type="match status" value="1"/>
</dbReference>
<feature type="compositionally biased region" description="Basic residues" evidence="17">
    <location>
        <begin position="12"/>
        <end position="21"/>
    </location>
</feature>
<dbReference type="STRING" id="188477.A0A3S0ZQ28"/>
<accession>A0A3S0ZQ28</accession>